<dbReference type="AlphaFoldDB" id="A0A9Q0HAV0"/>
<organism evidence="2 3">
    <name type="scientific">Protea cynaroides</name>
    <dbReference type="NCBI Taxonomy" id="273540"/>
    <lineage>
        <taxon>Eukaryota</taxon>
        <taxon>Viridiplantae</taxon>
        <taxon>Streptophyta</taxon>
        <taxon>Embryophyta</taxon>
        <taxon>Tracheophyta</taxon>
        <taxon>Spermatophyta</taxon>
        <taxon>Magnoliopsida</taxon>
        <taxon>Proteales</taxon>
        <taxon>Proteaceae</taxon>
        <taxon>Protea</taxon>
    </lineage>
</organism>
<sequence>MKGVTISARSLEKARILWSVEDSLQCSSSKTNPTSPAGSATAEVRRSPMHNNVQLQPKDSSNYKENIKSYTTSGKLIQESCNEVGNSSDYQSRLAAQENEGSEPTHAQMNPQPTPFTVQQQAAISDFMMKDLDIAATILNLTPRFSEFSISNSFQSMMQQQAIKISNPSLAKLDHESI</sequence>
<protein>
    <submittedName>
        <fullName evidence="2">Uncharacterized protein</fullName>
    </submittedName>
</protein>
<evidence type="ECO:0000313" key="2">
    <source>
        <dbReference type="EMBL" id="KAJ4960672.1"/>
    </source>
</evidence>
<feature type="region of interest" description="Disordered" evidence="1">
    <location>
        <begin position="23"/>
        <end position="61"/>
    </location>
</feature>
<proteinExistence type="predicted"/>
<evidence type="ECO:0000313" key="3">
    <source>
        <dbReference type="Proteomes" id="UP001141806"/>
    </source>
</evidence>
<evidence type="ECO:0000256" key="1">
    <source>
        <dbReference type="SAM" id="MobiDB-lite"/>
    </source>
</evidence>
<feature type="compositionally biased region" description="Polar residues" evidence="1">
    <location>
        <begin position="23"/>
        <end position="38"/>
    </location>
</feature>
<gene>
    <name evidence="2" type="ORF">NE237_020582</name>
</gene>
<reference evidence="2" key="1">
    <citation type="journal article" date="2023" name="Plant J.">
        <title>The genome of the king protea, Protea cynaroides.</title>
        <authorList>
            <person name="Chang J."/>
            <person name="Duong T.A."/>
            <person name="Schoeman C."/>
            <person name="Ma X."/>
            <person name="Roodt D."/>
            <person name="Barker N."/>
            <person name="Li Z."/>
            <person name="Van de Peer Y."/>
            <person name="Mizrachi E."/>
        </authorList>
    </citation>
    <scope>NUCLEOTIDE SEQUENCE</scope>
    <source>
        <tissue evidence="2">Young leaves</tissue>
    </source>
</reference>
<feature type="compositionally biased region" description="Polar residues" evidence="1">
    <location>
        <begin position="49"/>
        <end position="60"/>
    </location>
</feature>
<dbReference type="EMBL" id="JAMYWD010000009">
    <property type="protein sequence ID" value="KAJ4960672.1"/>
    <property type="molecule type" value="Genomic_DNA"/>
</dbReference>
<keyword evidence="3" id="KW-1185">Reference proteome</keyword>
<dbReference type="Proteomes" id="UP001141806">
    <property type="component" value="Unassembled WGS sequence"/>
</dbReference>
<accession>A0A9Q0HAV0</accession>
<comment type="caution">
    <text evidence="2">The sequence shown here is derived from an EMBL/GenBank/DDBJ whole genome shotgun (WGS) entry which is preliminary data.</text>
</comment>
<name>A0A9Q0HAV0_9MAGN</name>